<gene>
    <name evidence="1" type="ordered locus">SO_0338</name>
</gene>
<evidence type="ECO:0000313" key="2">
    <source>
        <dbReference type="Proteomes" id="UP000008186"/>
    </source>
</evidence>
<proteinExistence type="predicted"/>
<protein>
    <submittedName>
        <fullName evidence="1">Uncharacterized protein</fullName>
    </submittedName>
</protein>
<dbReference type="eggNOG" id="ENOG502ZIHZ">
    <property type="taxonomic scope" value="Bacteria"/>
</dbReference>
<reference evidence="1 2" key="2">
    <citation type="journal article" date="2005" name="Proteomics">
        <title>Global detection and characterization of hypothetical proteins in Shewanella oneidensis MR-1 using LC-MS based proteomics.</title>
        <authorList>
            <person name="Elias D.A."/>
            <person name="Monroe M.E."/>
            <person name="Marshall M.J."/>
            <person name="Romine M.F."/>
            <person name="Belieav A.S."/>
            <person name="Fredrickson J.K."/>
            <person name="Anderson G.A."/>
            <person name="Smith R.D."/>
            <person name="Lipton M.S."/>
        </authorList>
    </citation>
    <scope>NUCLEOTIDE SEQUENCE [LARGE SCALE GENOMIC DNA]</scope>
    <source>
        <strain evidence="2">ATCC 700550 / JCM 31522 / CIP 106686 / LMG 19005 / NCIMB 14063 / MR-1</strain>
    </source>
</reference>
<dbReference type="OrthoDB" id="6266673at2"/>
<keyword evidence="2" id="KW-1185">Reference proteome</keyword>
<dbReference type="AlphaFoldDB" id="Q8EJW8"/>
<dbReference type="KEGG" id="son:SO_0338"/>
<dbReference type="Proteomes" id="UP000008186">
    <property type="component" value="Chromosome"/>
</dbReference>
<dbReference type="STRING" id="211586.SO_0338"/>
<sequence>MARMILWVDLGDWTGGHHGQYPYVVEFDSKRLDAPFSASEGWGHGLGGAAYSLAQFVETEAYTRLKNHAPWAVTIIEQGLTTQNIEEISRALQAQYESHIPAIPANLARYF</sequence>
<dbReference type="BioCyc" id="SONE211586:G1GMP-323-MONOMER"/>
<evidence type="ECO:0000313" key="1">
    <source>
        <dbReference type="EMBL" id="AAN53423.1"/>
    </source>
</evidence>
<reference evidence="1 2" key="4">
    <citation type="journal article" date="2011" name="BMC Genomics">
        <title>Genome-wide protein localization prediction strategies for gram negative bacteria.</title>
        <authorList>
            <person name="Romine M.F."/>
        </authorList>
    </citation>
    <scope>NUCLEOTIDE SEQUENCE [LARGE SCALE GENOMIC DNA]</scope>
    <source>
        <strain evidence="2">ATCC 700550 / JCM 31522 / CIP 106686 / LMG 19005 / NCIMB 14063 / MR-1</strain>
    </source>
</reference>
<accession>Q8EJW8</accession>
<reference evidence="1 2" key="1">
    <citation type="journal article" date="2002" name="Nat. Biotechnol.">
        <title>Genome sequence of the dissimilatory metal ion-reducing bacterium Shewanella oneidensis.</title>
        <authorList>
            <person name="Heidelberg J.F."/>
            <person name="Paulsen I.T."/>
            <person name="Nelson K.E."/>
            <person name="Gaidos E.J."/>
            <person name="Nelson W.C."/>
            <person name="Read T.D."/>
            <person name="Eisen J.A."/>
            <person name="Seshadri R."/>
            <person name="Ward N."/>
            <person name="Methe B."/>
            <person name="Clayton R.A."/>
            <person name="Meyer T."/>
            <person name="Tsapin A."/>
            <person name="Scott J."/>
            <person name="Beanan M."/>
            <person name="Brinkac L."/>
            <person name="Daugherty S."/>
            <person name="DeBoy R.T."/>
            <person name="Dodson R.J."/>
            <person name="Durkin A.S."/>
            <person name="Haft D.H."/>
            <person name="Kolonay J.F."/>
            <person name="Madupu R."/>
            <person name="Peterson J.D."/>
            <person name="Umayam L.A."/>
            <person name="White O."/>
            <person name="Wolf A.M."/>
            <person name="Vamathevan J."/>
            <person name="Weidman J."/>
            <person name="Impraim M."/>
            <person name="Lee K."/>
            <person name="Berry K."/>
            <person name="Lee C."/>
            <person name="Mueller J."/>
            <person name="Khouri H."/>
            <person name="Gill J."/>
            <person name="Utterback T.R."/>
            <person name="McDonald L.A."/>
            <person name="Feldblyum T.V."/>
            <person name="Smith H.O."/>
            <person name="Venter J.C."/>
            <person name="Nealson K.H."/>
            <person name="Fraser C.M."/>
        </authorList>
    </citation>
    <scope>NUCLEOTIDE SEQUENCE [LARGE SCALE GENOMIC DNA]</scope>
    <source>
        <strain evidence="2">ATCC 700550 / JCM 31522 / CIP 106686 / LMG 19005 / NCIMB 14063 / MR-1</strain>
    </source>
</reference>
<name>Q8EJW8_SHEON</name>
<dbReference type="HOGENOM" id="CLU_2131825_0_0_6"/>
<reference evidence="1 2" key="3">
    <citation type="journal article" date="2008" name="Appl. Environ. Microbiol.">
        <title>Identification of mobile elements and pseudogenes in the Shewanella oneidensis MR-1 genome.</title>
        <authorList>
            <person name="Romine M.F."/>
            <person name="Carlson T.S."/>
            <person name="Norbeck A.D."/>
            <person name="McCue L.A."/>
            <person name="Lipton M.S."/>
        </authorList>
    </citation>
    <scope>NUCLEOTIDE SEQUENCE [LARGE SCALE GENOMIC DNA]</scope>
    <source>
        <strain evidence="2">ATCC 700550 / JCM 31522 / CIP 106686 / LMG 19005 / NCIMB 14063 / MR-1</strain>
    </source>
</reference>
<organism evidence="1 2">
    <name type="scientific">Shewanella oneidensis (strain ATCC 700550 / JCM 31522 / CIP 106686 / LMG 19005 / NCIMB 14063 / MR-1)</name>
    <dbReference type="NCBI Taxonomy" id="211586"/>
    <lineage>
        <taxon>Bacteria</taxon>
        <taxon>Pseudomonadati</taxon>
        <taxon>Pseudomonadota</taxon>
        <taxon>Gammaproteobacteria</taxon>
        <taxon>Alteromonadales</taxon>
        <taxon>Shewanellaceae</taxon>
        <taxon>Shewanella</taxon>
    </lineage>
</organism>
<dbReference type="EMBL" id="AE014299">
    <property type="protein sequence ID" value="AAN53423.1"/>
    <property type="molecule type" value="Genomic_DNA"/>
</dbReference>
<dbReference type="PaxDb" id="211586-SO_0338"/>
<dbReference type="RefSeq" id="WP_011070703.1">
    <property type="nucleotide sequence ID" value="NC_004347.2"/>
</dbReference>
<dbReference type="PATRIC" id="fig|211586.12.peg.328"/>